<evidence type="ECO:0000313" key="2">
    <source>
        <dbReference type="Proteomes" id="UP000054783"/>
    </source>
</evidence>
<proteinExistence type="predicted"/>
<keyword evidence="2" id="KW-1185">Reference proteome</keyword>
<gene>
    <name evidence="1" type="ORF">T12_13677</name>
</gene>
<evidence type="ECO:0000313" key="1">
    <source>
        <dbReference type="EMBL" id="KRX51533.1"/>
    </source>
</evidence>
<dbReference type="Proteomes" id="UP000054783">
    <property type="component" value="Unassembled WGS sequence"/>
</dbReference>
<organism evidence="1 2">
    <name type="scientific">Trichinella patagoniensis</name>
    <dbReference type="NCBI Taxonomy" id="990121"/>
    <lineage>
        <taxon>Eukaryota</taxon>
        <taxon>Metazoa</taxon>
        <taxon>Ecdysozoa</taxon>
        <taxon>Nematoda</taxon>
        <taxon>Enoplea</taxon>
        <taxon>Dorylaimia</taxon>
        <taxon>Trichinellida</taxon>
        <taxon>Trichinellidae</taxon>
        <taxon>Trichinella</taxon>
    </lineage>
</organism>
<name>A0A0V0UKP6_9BILA</name>
<accession>A0A0V0UKP6</accession>
<sequence>METDRSLSRVVITNFQIHQMLKTKKIYIIYQ</sequence>
<dbReference type="AlphaFoldDB" id="A0A0V0UKP6"/>
<protein>
    <submittedName>
        <fullName evidence="1">Uncharacterized protein</fullName>
    </submittedName>
</protein>
<comment type="caution">
    <text evidence="1">The sequence shown here is derived from an EMBL/GenBank/DDBJ whole genome shotgun (WGS) entry which is preliminary data.</text>
</comment>
<dbReference type="EMBL" id="JYDQ01006542">
    <property type="protein sequence ID" value="KRX51533.1"/>
    <property type="molecule type" value="Genomic_DNA"/>
</dbReference>
<reference evidence="1 2" key="1">
    <citation type="submission" date="2015-01" db="EMBL/GenBank/DDBJ databases">
        <title>Evolution of Trichinella species and genotypes.</title>
        <authorList>
            <person name="Korhonen P.K."/>
            <person name="Edoardo P."/>
            <person name="Giuseppe L.R."/>
            <person name="Gasser R.B."/>
        </authorList>
    </citation>
    <scope>NUCLEOTIDE SEQUENCE [LARGE SCALE GENOMIC DNA]</scope>
    <source>
        <strain evidence="1">ISS2496</strain>
    </source>
</reference>